<evidence type="ECO:0008006" key="4">
    <source>
        <dbReference type="Google" id="ProtNLM"/>
    </source>
</evidence>
<dbReference type="Proteomes" id="UP000609531">
    <property type="component" value="Unassembled WGS sequence"/>
</dbReference>
<protein>
    <recommendedName>
        <fullName evidence="4">Yip1 domain-containing protein</fullName>
    </recommendedName>
</protein>
<dbReference type="RefSeq" id="WP_198881279.1">
    <property type="nucleotide sequence ID" value="NZ_JAEKJA010000005.1"/>
</dbReference>
<evidence type="ECO:0000313" key="3">
    <source>
        <dbReference type="Proteomes" id="UP000609531"/>
    </source>
</evidence>
<dbReference type="EMBL" id="JAEKJA010000005">
    <property type="protein sequence ID" value="MBJ3775374.1"/>
    <property type="molecule type" value="Genomic_DNA"/>
</dbReference>
<feature type="transmembrane region" description="Helical" evidence="1">
    <location>
        <begin position="165"/>
        <end position="184"/>
    </location>
</feature>
<reference evidence="2" key="1">
    <citation type="submission" date="2020-12" db="EMBL/GenBank/DDBJ databases">
        <title>Bacterial taxonomy.</title>
        <authorList>
            <person name="Pan X."/>
        </authorList>
    </citation>
    <scope>NUCLEOTIDE SEQUENCE</scope>
    <source>
        <strain evidence="2">B2012</strain>
    </source>
</reference>
<keyword evidence="1" id="KW-0472">Membrane</keyword>
<keyword evidence="3" id="KW-1185">Reference proteome</keyword>
<comment type="caution">
    <text evidence="2">The sequence shown here is derived from an EMBL/GenBank/DDBJ whole genome shotgun (WGS) entry which is preliminary data.</text>
</comment>
<evidence type="ECO:0000256" key="1">
    <source>
        <dbReference type="SAM" id="Phobius"/>
    </source>
</evidence>
<keyword evidence="1" id="KW-1133">Transmembrane helix</keyword>
<keyword evidence="1" id="KW-0812">Transmembrane</keyword>
<feature type="transmembrane region" description="Helical" evidence="1">
    <location>
        <begin position="69"/>
        <end position="90"/>
    </location>
</feature>
<organism evidence="2 3">
    <name type="scientific">Acuticoccus mangrovi</name>
    <dbReference type="NCBI Taxonomy" id="2796142"/>
    <lineage>
        <taxon>Bacteria</taxon>
        <taxon>Pseudomonadati</taxon>
        <taxon>Pseudomonadota</taxon>
        <taxon>Alphaproteobacteria</taxon>
        <taxon>Hyphomicrobiales</taxon>
        <taxon>Amorphaceae</taxon>
        <taxon>Acuticoccus</taxon>
    </lineage>
</organism>
<feature type="transmembrane region" description="Helical" evidence="1">
    <location>
        <begin position="38"/>
        <end position="57"/>
    </location>
</feature>
<dbReference type="AlphaFoldDB" id="A0A934IPS9"/>
<sequence length="185" mass="19819">MLSTAEITGSLRGAWQLFCNRPDGLRALDRSVTGFWRSFRVIVLLLPINAITMLAVSRMGRGTESFGDLFLGGLPVLLLDWIAFPVVMAVAAGSLGVKATYVSYVVARNWAAPISSAILAIPFILQGAGWVEPTLAVILSLIAMGLVLRYHYLILRIALGTTVPISIGLVIVDMLLSLLLVALLG</sequence>
<name>A0A934IPS9_9HYPH</name>
<feature type="transmembrane region" description="Helical" evidence="1">
    <location>
        <begin position="135"/>
        <end position="153"/>
    </location>
</feature>
<feature type="transmembrane region" description="Helical" evidence="1">
    <location>
        <begin position="110"/>
        <end position="128"/>
    </location>
</feature>
<gene>
    <name evidence="2" type="ORF">JCR33_06730</name>
</gene>
<proteinExistence type="predicted"/>
<accession>A0A934IPS9</accession>
<evidence type="ECO:0000313" key="2">
    <source>
        <dbReference type="EMBL" id="MBJ3775374.1"/>
    </source>
</evidence>